<comment type="subcellular location">
    <subcellularLocation>
        <location evidence="1 11">Cytoplasm</location>
    </subcellularLocation>
</comment>
<dbReference type="HAMAP" id="MF_01479">
    <property type="entry name" value="WhiB"/>
    <property type="match status" value="1"/>
</dbReference>
<dbReference type="InterPro" id="IPR034768">
    <property type="entry name" value="4FE4S_WBL"/>
</dbReference>
<name>A0ABQ3NQ26_STRVG</name>
<comment type="PTM">
    <text evidence="11">Upon Fe-S cluster removal intramolecular disulfide bonds are formed.</text>
</comment>
<dbReference type="Proteomes" id="UP000660554">
    <property type="component" value="Unassembled WGS sequence"/>
</dbReference>
<keyword evidence="9 11" id="KW-1015">Disulfide bond</keyword>
<feature type="domain" description="4Fe-4S Wbl-type" evidence="13">
    <location>
        <begin position="8"/>
        <end position="70"/>
    </location>
</feature>
<keyword evidence="11" id="KW-0963">Cytoplasm</keyword>
<keyword evidence="7 11" id="KW-0805">Transcription regulation</keyword>
<evidence type="ECO:0000259" key="13">
    <source>
        <dbReference type="PROSITE" id="PS51674"/>
    </source>
</evidence>
<organism evidence="14 15">
    <name type="scientific">Streptomyces virginiae</name>
    <name type="common">Streptomyces cinnamonensis</name>
    <dbReference type="NCBI Taxonomy" id="1961"/>
    <lineage>
        <taxon>Bacteria</taxon>
        <taxon>Bacillati</taxon>
        <taxon>Actinomycetota</taxon>
        <taxon>Actinomycetes</taxon>
        <taxon>Kitasatosporales</taxon>
        <taxon>Streptomycetaceae</taxon>
        <taxon>Streptomyces</taxon>
    </lineage>
</organism>
<dbReference type="InterPro" id="IPR003482">
    <property type="entry name" value="Whib"/>
</dbReference>
<dbReference type="PANTHER" id="PTHR38839:SF6">
    <property type="entry name" value="TRANSCRIPTIONAL REGULATOR WHIB1"/>
    <property type="match status" value="1"/>
</dbReference>
<evidence type="ECO:0000313" key="15">
    <source>
        <dbReference type="Proteomes" id="UP000660554"/>
    </source>
</evidence>
<dbReference type="RefSeq" id="WP_191869698.1">
    <property type="nucleotide sequence ID" value="NZ_BMRU01000031.1"/>
</dbReference>
<evidence type="ECO:0000256" key="11">
    <source>
        <dbReference type="HAMAP-Rule" id="MF_01479"/>
    </source>
</evidence>
<reference evidence="15" key="1">
    <citation type="submission" date="2020-09" db="EMBL/GenBank/DDBJ databases">
        <title>Whole genome shotgun sequence of Streptomyces cinnamonensis NBRC 15873.</title>
        <authorList>
            <person name="Komaki H."/>
            <person name="Tamura T."/>
        </authorList>
    </citation>
    <scope>NUCLEOTIDE SEQUENCE [LARGE SCALE GENOMIC DNA]</scope>
    <source>
        <strain evidence="15">NBRC 15873</strain>
    </source>
</reference>
<dbReference type="GeneID" id="86951763"/>
<evidence type="ECO:0000256" key="6">
    <source>
        <dbReference type="ARBA" id="ARBA00023014"/>
    </source>
</evidence>
<evidence type="ECO:0000256" key="3">
    <source>
        <dbReference type="ARBA" id="ARBA00022485"/>
    </source>
</evidence>
<feature type="binding site" evidence="11">
    <location>
        <position position="46"/>
    </location>
    <ligand>
        <name>[4Fe-4S] cluster</name>
        <dbReference type="ChEBI" id="CHEBI:49883"/>
    </ligand>
</feature>
<keyword evidence="15" id="KW-1185">Reference proteome</keyword>
<dbReference type="Pfam" id="PF02467">
    <property type="entry name" value="Whib"/>
    <property type="match status" value="1"/>
</dbReference>
<keyword evidence="6 11" id="KW-0411">Iron-sulfur</keyword>
<evidence type="ECO:0000256" key="2">
    <source>
        <dbReference type="ARBA" id="ARBA00006597"/>
    </source>
</evidence>
<feature type="binding site" evidence="11">
    <location>
        <position position="9"/>
    </location>
    <ligand>
        <name>[4Fe-4S] cluster</name>
        <dbReference type="ChEBI" id="CHEBI:49883"/>
    </ligand>
</feature>
<evidence type="ECO:0000256" key="7">
    <source>
        <dbReference type="ARBA" id="ARBA00023015"/>
    </source>
</evidence>
<dbReference type="PROSITE" id="PS51674">
    <property type="entry name" value="4FE4S_WBL"/>
    <property type="match status" value="1"/>
</dbReference>
<keyword evidence="8 11" id="KW-0238">DNA-binding</keyword>
<evidence type="ECO:0000313" key="14">
    <source>
        <dbReference type="EMBL" id="GHI14863.1"/>
    </source>
</evidence>
<comment type="cofactor">
    <cofactor evidence="11">
        <name>[4Fe-4S] cluster</name>
        <dbReference type="ChEBI" id="CHEBI:49883"/>
    </cofactor>
    <text evidence="11">Binds 1 [4Fe-4S] cluster per subunit. Following nitrosylation of the [4Fe-4S] cluster binds 1 [4Fe-8(NO)] cluster per subunit.</text>
</comment>
<evidence type="ECO:0000256" key="9">
    <source>
        <dbReference type="ARBA" id="ARBA00023157"/>
    </source>
</evidence>
<comment type="PTM">
    <text evidence="11">The Fe-S cluster can be nitrosylated by nitric oxide (NO).</text>
</comment>
<evidence type="ECO:0000256" key="1">
    <source>
        <dbReference type="ARBA" id="ARBA00004496"/>
    </source>
</evidence>
<keyword evidence="10 11" id="KW-0804">Transcription</keyword>
<comment type="similarity">
    <text evidence="2 11">Belongs to the WhiB family.</text>
</comment>
<proteinExistence type="inferred from homology"/>
<keyword evidence="3 11" id="KW-0004">4Fe-4S</keyword>
<evidence type="ECO:0000256" key="5">
    <source>
        <dbReference type="ARBA" id="ARBA00023004"/>
    </source>
</evidence>
<keyword evidence="5 11" id="KW-0408">Iron</keyword>
<sequence>MNWRHEAACRWEDPDLFFPVGSGGPALLQIEEAKAMCQRCPVRETCLQWALEGGQDFGVCGGMSEEERRRTARRRKARARAGRSRGPSD</sequence>
<feature type="binding site" evidence="11">
    <location>
        <position position="37"/>
    </location>
    <ligand>
        <name>[4Fe-4S] cluster</name>
        <dbReference type="ChEBI" id="CHEBI:49883"/>
    </ligand>
</feature>
<dbReference type="PANTHER" id="PTHR38839">
    <property type="entry name" value="TRANSCRIPTIONAL REGULATOR WHID-RELATED"/>
    <property type="match status" value="1"/>
</dbReference>
<protein>
    <recommendedName>
        <fullName evidence="11">Transcriptional regulator WhiB</fullName>
    </recommendedName>
</protein>
<feature type="binding site" evidence="11">
    <location>
        <position position="40"/>
    </location>
    <ligand>
        <name>[4Fe-4S] cluster</name>
        <dbReference type="ChEBI" id="CHEBI:49883"/>
    </ligand>
</feature>
<feature type="region of interest" description="Disordered" evidence="12">
    <location>
        <begin position="63"/>
        <end position="89"/>
    </location>
</feature>
<feature type="compositionally biased region" description="Basic residues" evidence="12">
    <location>
        <begin position="70"/>
        <end position="83"/>
    </location>
</feature>
<gene>
    <name evidence="14" type="primary">whiB_5</name>
    <name evidence="11" type="synonym">whiB</name>
    <name evidence="14" type="ORF">Scinn_43260</name>
</gene>
<keyword evidence="4 11" id="KW-0479">Metal-binding</keyword>
<evidence type="ECO:0000256" key="8">
    <source>
        <dbReference type="ARBA" id="ARBA00023125"/>
    </source>
</evidence>
<accession>A0ABQ3NQ26</accession>
<comment type="caution">
    <text evidence="14">The sequence shown here is derived from an EMBL/GenBank/DDBJ whole genome shotgun (WGS) entry which is preliminary data.</text>
</comment>
<evidence type="ECO:0000256" key="4">
    <source>
        <dbReference type="ARBA" id="ARBA00022723"/>
    </source>
</evidence>
<comment type="function">
    <text evidence="11">Acts as a transcriptional regulator. Probably redox-responsive. The apo- but not holo-form probably binds DNA.</text>
</comment>
<dbReference type="EMBL" id="BNDV01000008">
    <property type="protein sequence ID" value="GHI14863.1"/>
    <property type="molecule type" value="Genomic_DNA"/>
</dbReference>
<evidence type="ECO:0000256" key="12">
    <source>
        <dbReference type="SAM" id="MobiDB-lite"/>
    </source>
</evidence>
<evidence type="ECO:0000256" key="10">
    <source>
        <dbReference type="ARBA" id="ARBA00023163"/>
    </source>
</evidence>